<evidence type="ECO:0000313" key="2">
    <source>
        <dbReference type="Proteomes" id="UP000466332"/>
    </source>
</evidence>
<organism evidence="1 2">
    <name type="scientific">Duganella margarita</name>
    <dbReference type="NCBI Taxonomy" id="2692170"/>
    <lineage>
        <taxon>Bacteria</taxon>
        <taxon>Pseudomonadati</taxon>
        <taxon>Pseudomonadota</taxon>
        <taxon>Betaproteobacteria</taxon>
        <taxon>Burkholderiales</taxon>
        <taxon>Oxalobacteraceae</taxon>
        <taxon>Telluria group</taxon>
        <taxon>Duganella</taxon>
    </lineage>
</organism>
<evidence type="ECO:0000313" key="1">
    <source>
        <dbReference type="EMBL" id="MYN42047.1"/>
    </source>
</evidence>
<protein>
    <submittedName>
        <fullName evidence="1">Glycosyltransferase</fullName>
    </submittedName>
</protein>
<dbReference type="EMBL" id="WWCS01000017">
    <property type="protein sequence ID" value="MYN42047.1"/>
    <property type="molecule type" value="Genomic_DNA"/>
</dbReference>
<gene>
    <name evidence="1" type="ORF">GTP55_22080</name>
</gene>
<reference evidence="1 2" key="1">
    <citation type="submission" date="2019-12" db="EMBL/GenBank/DDBJ databases">
        <title>Novel species isolated from a subtropical stream in China.</title>
        <authorList>
            <person name="Lu H."/>
        </authorList>
    </citation>
    <scope>NUCLEOTIDE SEQUENCE [LARGE SCALE GENOMIC DNA]</scope>
    <source>
        <strain evidence="1 2">FT109W</strain>
    </source>
</reference>
<dbReference type="SUPFAM" id="SSF53756">
    <property type="entry name" value="UDP-Glycosyltransferase/glycogen phosphorylase"/>
    <property type="match status" value="1"/>
</dbReference>
<dbReference type="RefSeq" id="WP_161046981.1">
    <property type="nucleotide sequence ID" value="NZ_WWCS01000017.1"/>
</dbReference>
<sequence length="345" mass="38268">MAQPRPMHWTVLAPFVRDVDPKWIFEYIDPAQHEVAAVPARYDHDRSRRSASARDWLDYFRHALAGFLATYRRGRKTGIITTFPQLALMVALMKKLSGRKQLPLIAWCFNLAQPYGGLKGKVARYCLPAVDIFVVHSQAEIDIYSRWLNLPASRFVFVPLSVADPVNEPWRERDGEPYIVALGTANRDYRLLMEAVGELGYKTIIVSGAHAVEHLTPPPCVSVQSGLSLDECHRLAAYSRINVIPIADTDAPSGQVTLIESMMLGVPLVATACAGTTDYIEHGQDGLLVAPKDTASLVAALKKLWNDQTLRQQLSAQAKHSSMQKFSFKAASASLAVLMERMAAR</sequence>
<keyword evidence="2" id="KW-1185">Reference proteome</keyword>
<accession>A0ABW9WPA4</accession>
<dbReference type="Pfam" id="PF13692">
    <property type="entry name" value="Glyco_trans_1_4"/>
    <property type="match status" value="1"/>
</dbReference>
<dbReference type="PANTHER" id="PTHR12526">
    <property type="entry name" value="GLYCOSYLTRANSFERASE"/>
    <property type="match status" value="1"/>
</dbReference>
<dbReference type="PANTHER" id="PTHR12526:SF627">
    <property type="entry name" value="D-RHAMNOSYLTRANSFERASE WBPZ"/>
    <property type="match status" value="1"/>
</dbReference>
<name>A0ABW9WPA4_9BURK</name>
<dbReference type="Gene3D" id="3.40.50.2000">
    <property type="entry name" value="Glycogen Phosphorylase B"/>
    <property type="match status" value="1"/>
</dbReference>
<comment type="caution">
    <text evidence="1">The sequence shown here is derived from an EMBL/GenBank/DDBJ whole genome shotgun (WGS) entry which is preliminary data.</text>
</comment>
<dbReference type="Proteomes" id="UP000466332">
    <property type="component" value="Unassembled WGS sequence"/>
</dbReference>
<proteinExistence type="predicted"/>